<dbReference type="AlphaFoldDB" id="A0A0K8MCV4"/>
<evidence type="ECO:0000313" key="1">
    <source>
        <dbReference type="EMBL" id="GAO98028.1"/>
    </source>
</evidence>
<dbReference type="STRING" id="1629334.Cva_00671"/>
<comment type="caution">
    <text evidence="1">The sequence shown here is derived from an EMBL/GenBank/DDBJ whole genome shotgun (WGS) entry which is preliminary data.</text>
</comment>
<accession>A0A0K8MCV4</accession>
<keyword evidence="2" id="KW-1185">Reference proteome</keyword>
<dbReference type="Proteomes" id="UP000036771">
    <property type="component" value="Unassembled WGS sequence"/>
</dbReference>
<reference evidence="1 2" key="1">
    <citation type="submission" date="2015-03" db="EMBL/GenBank/DDBJ databases">
        <title>Caedibacter varicaedens, whole genome shotgun sequence.</title>
        <authorList>
            <person name="Suzuki H."/>
            <person name="Dapper A.L."/>
            <person name="Gibson A.K."/>
            <person name="Jackson C."/>
            <person name="Lee H."/>
            <person name="Pejaver V.R."/>
            <person name="Doak T."/>
            <person name="Lynch M."/>
        </authorList>
    </citation>
    <scope>NUCLEOTIDE SEQUENCE [LARGE SCALE GENOMIC DNA]</scope>
</reference>
<sequence>MVDRSPLEEQAFEAILPALAEVVAEIGKEKPLDHYSREEIQRIVEICVCEYQRALLKLLSEQPSHEEIPLSC</sequence>
<dbReference type="InterPro" id="IPR045422">
    <property type="entry name" value="DUF6511"/>
</dbReference>
<dbReference type="Pfam" id="PF20121">
    <property type="entry name" value="DUF6511"/>
    <property type="match status" value="1"/>
</dbReference>
<evidence type="ECO:0000313" key="2">
    <source>
        <dbReference type="Proteomes" id="UP000036771"/>
    </source>
</evidence>
<organism evidence="1 2">
    <name type="scientific">Caedimonas varicaedens</name>
    <dbReference type="NCBI Taxonomy" id="1629334"/>
    <lineage>
        <taxon>Bacteria</taxon>
        <taxon>Pseudomonadati</taxon>
        <taxon>Pseudomonadota</taxon>
        <taxon>Alphaproteobacteria</taxon>
        <taxon>Holosporales</taxon>
        <taxon>Caedimonadaceae</taxon>
        <taxon>Caedimonas</taxon>
    </lineage>
</organism>
<name>A0A0K8MCV4_9PROT</name>
<dbReference type="EMBL" id="BBVC01000022">
    <property type="protein sequence ID" value="GAO98028.1"/>
    <property type="molecule type" value="Genomic_DNA"/>
</dbReference>
<gene>
    <name evidence="1" type="ORF">Cva_00671</name>
</gene>
<protein>
    <submittedName>
        <fullName evidence="1">Uncharacterized protein</fullName>
    </submittedName>
</protein>
<proteinExistence type="predicted"/>